<dbReference type="FunFam" id="2.30.30.100:FF:000024">
    <property type="entry name" value="U6 snRNA-associated Sm-like protein LSm4"/>
    <property type="match status" value="1"/>
</dbReference>
<evidence type="ECO:0000256" key="6">
    <source>
        <dbReference type="ARBA" id="ARBA00023187"/>
    </source>
</evidence>
<dbReference type="SMART" id="SM00651">
    <property type="entry name" value="Sm"/>
    <property type="match status" value="1"/>
</dbReference>
<evidence type="ECO:0000256" key="9">
    <source>
        <dbReference type="RuleBase" id="RU365049"/>
    </source>
</evidence>
<dbReference type="Gene3D" id="2.30.30.100">
    <property type="match status" value="1"/>
</dbReference>
<dbReference type="GO" id="GO:0003723">
    <property type="term" value="F:RNA binding"/>
    <property type="evidence" value="ECO:0007669"/>
    <property type="project" value="UniProtKB-KW"/>
</dbReference>
<keyword evidence="4 9" id="KW-0747">Spliceosome</keyword>
<dbReference type="InterPro" id="IPR034101">
    <property type="entry name" value="Lsm4"/>
</dbReference>
<keyword evidence="8 9" id="KW-0687">Ribonucleoprotein</keyword>
<comment type="similarity">
    <text evidence="2 9">Belongs to the snRNP Sm proteins family.</text>
</comment>
<dbReference type="InterPro" id="IPR010920">
    <property type="entry name" value="LSM_dom_sf"/>
</dbReference>
<protein>
    <recommendedName>
        <fullName evidence="9">LSM complex subunit LSM4</fullName>
    </recommendedName>
</protein>
<dbReference type="GO" id="GO:0097525">
    <property type="term" value="C:spliceosomal snRNP complex"/>
    <property type="evidence" value="ECO:0007669"/>
    <property type="project" value="UniProtKB-ARBA"/>
</dbReference>
<dbReference type="PANTHER" id="PTHR23338">
    <property type="entry name" value="SMALL NUCLEAR RIBONUCLEOPROTEIN SM"/>
    <property type="match status" value="1"/>
</dbReference>
<evidence type="ECO:0000313" key="12">
    <source>
        <dbReference type="Proteomes" id="UP000308133"/>
    </source>
</evidence>
<evidence type="ECO:0000256" key="1">
    <source>
        <dbReference type="ARBA" id="ARBA00004123"/>
    </source>
</evidence>
<keyword evidence="6 9" id="KW-0508">mRNA splicing</keyword>
<name>A0A4U7AUL3_9PEZI</name>
<keyword evidence="3 9" id="KW-0507">mRNA processing</keyword>
<keyword evidence="7 9" id="KW-0539">Nucleus</keyword>
<evidence type="ECO:0000256" key="5">
    <source>
        <dbReference type="ARBA" id="ARBA00022884"/>
    </source>
</evidence>
<evidence type="ECO:0000313" key="11">
    <source>
        <dbReference type="EMBL" id="TKX20116.1"/>
    </source>
</evidence>
<reference evidence="11 12" key="1">
    <citation type="submission" date="2018-02" db="EMBL/GenBank/DDBJ databases">
        <title>Draft genome sequences of Elsinoe sp., causing black scab on jojoba.</title>
        <authorList>
            <person name="Stodart B."/>
            <person name="Jeffress S."/>
            <person name="Ash G."/>
            <person name="Arun Chinnappa K."/>
        </authorList>
    </citation>
    <scope>NUCLEOTIDE SEQUENCE [LARGE SCALE GENOMIC DNA]</scope>
    <source>
        <strain evidence="11 12">Hillstone_2</strain>
    </source>
</reference>
<dbReference type="PROSITE" id="PS52002">
    <property type="entry name" value="SM"/>
    <property type="match status" value="1"/>
</dbReference>
<feature type="domain" description="Sm" evidence="10">
    <location>
        <begin position="2"/>
        <end position="75"/>
    </location>
</feature>
<dbReference type="CDD" id="cd01723">
    <property type="entry name" value="LSm4"/>
    <property type="match status" value="1"/>
</dbReference>
<accession>A0A4U7AUL3</accession>
<dbReference type="AlphaFoldDB" id="A0A4U7AUL3"/>
<gene>
    <name evidence="9" type="primary">LSM4</name>
    <name evidence="11" type="ORF">C1H76_7701</name>
</gene>
<dbReference type="GO" id="GO:0000956">
    <property type="term" value="P:nuclear-transcribed mRNA catabolic process"/>
    <property type="evidence" value="ECO:0007669"/>
    <property type="project" value="UniProtKB-UniRule"/>
</dbReference>
<evidence type="ECO:0000256" key="7">
    <source>
        <dbReference type="ARBA" id="ARBA00023242"/>
    </source>
</evidence>
<comment type="function">
    <text evidence="9">Binds specifically to the 3'-terminal U-tract of U6 snRNA.</text>
</comment>
<proteinExistence type="inferred from homology"/>
<evidence type="ECO:0000256" key="3">
    <source>
        <dbReference type="ARBA" id="ARBA00022664"/>
    </source>
</evidence>
<dbReference type="GO" id="GO:0000398">
    <property type="term" value="P:mRNA splicing, via spliceosome"/>
    <property type="evidence" value="ECO:0007669"/>
    <property type="project" value="InterPro"/>
</dbReference>
<dbReference type="Pfam" id="PF01423">
    <property type="entry name" value="LSM"/>
    <property type="match status" value="1"/>
</dbReference>
<dbReference type="Proteomes" id="UP000308133">
    <property type="component" value="Unassembled WGS sequence"/>
</dbReference>
<dbReference type="EMBL" id="PTQR01000101">
    <property type="protein sequence ID" value="TKX20116.1"/>
    <property type="molecule type" value="Genomic_DNA"/>
</dbReference>
<evidence type="ECO:0000256" key="2">
    <source>
        <dbReference type="ARBA" id="ARBA00006850"/>
    </source>
</evidence>
<comment type="subunit">
    <text evidence="9">LSm subunits form a heteromer with a doughnut shape.</text>
</comment>
<sequence>MLPLGLLNIAQGHPMLVELKNGETLNGHLVNCDTYMNLTLKEVVQTSPEGDKFFRLAEAYVRGNNIKYLRLEDEIVDAVKEQQQQQQNQHPDEEIVAAAAEVGEAEDEVAEGVELHGKTPIEEKRFIPIGQTTRNNCLCEEREPKHFSESCRHHYAGFLQIAE</sequence>
<organism evidence="11 12">
    <name type="scientific">Elsinoe australis</name>
    <dbReference type="NCBI Taxonomy" id="40998"/>
    <lineage>
        <taxon>Eukaryota</taxon>
        <taxon>Fungi</taxon>
        <taxon>Dikarya</taxon>
        <taxon>Ascomycota</taxon>
        <taxon>Pezizomycotina</taxon>
        <taxon>Dothideomycetes</taxon>
        <taxon>Dothideomycetidae</taxon>
        <taxon>Myriangiales</taxon>
        <taxon>Elsinoaceae</taxon>
        <taxon>Elsinoe</taxon>
    </lineage>
</organism>
<evidence type="ECO:0000256" key="4">
    <source>
        <dbReference type="ARBA" id="ARBA00022728"/>
    </source>
</evidence>
<dbReference type="InterPro" id="IPR001163">
    <property type="entry name" value="Sm_dom_euk/arc"/>
</dbReference>
<dbReference type="InterPro" id="IPR027141">
    <property type="entry name" value="LSm4/Sm_D1/D3"/>
</dbReference>
<comment type="subcellular location">
    <subcellularLocation>
        <location evidence="1 9">Nucleus</location>
    </subcellularLocation>
</comment>
<dbReference type="GO" id="GO:0005681">
    <property type="term" value="C:spliceosomal complex"/>
    <property type="evidence" value="ECO:0007669"/>
    <property type="project" value="UniProtKB-UniRule"/>
</dbReference>
<evidence type="ECO:0000259" key="10">
    <source>
        <dbReference type="PROSITE" id="PS52002"/>
    </source>
</evidence>
<dbReference type="SUPFAM" id="SSF50182">
    <property type="entry name" value="Sm-like ribonucleoproteins"/>
    <property type="match status" value="1"/>
</dbReference>
<keyword evidence="5 9" id="KW-0694">RNA-binding</keyword>
<evidence type="ECO:0000256" key="8">
    <source>
        <dbReference type="ARBA" id="ARBA00023274"/>
    </source>
</evidence>
<dbReference type="InterPro" id="IPR047575">
    <property type="entry name" value="Sm"/>
</dbReference>
<comment type="caution">
    <text evidence="11">The sequence shown here is derived from an EMBL/GenBank/DDBJ whole genome shotgun (WGS) entry which is preliminary data.</text>
</comment>